<dbReference type="Gene3D" id="1.50.40.10">
    <property type="entry name" value="Mitochondrial carrier domain"/>
    <property type="match status" value="1"/>
</dbReference>
<evidence type="ECO:0000256" key="5">
    <source>
        <dbReference type="ARBA" id="ARBA00022737"/>
    </source>
</evidence>
<evidence type="ECO:0000313" key="12">
    <source>
        <dbReference type="Proteomes" id="UP001165122"/>
    </source>
</evidence>
<keyword evidence="7 8" id="KW-0472">Membrane</keyword>
<comment type="subcellular location">
    <subcellularLocation>
        <location evidence="1">Membrane</location>
        <topology evidence="1">Multi-pass membrane protein</topology>
    </subcellularLocation>
</comment>
<dbReference type="GO" id="GO:0055085">
    <property type="term" value="P:transmembrane transport"/>
    <property type="evidence" value="ECO:0007669"/>
    <property type="project" value="InterPro"/>
</dbReference>
<dbReference type="GO" id="GO:0006862">
    <property type="term" value="P:nucleotide transport"/>
    <property type="evidence" value="ECO:0007669"/>
    <property type="project" value="InterPro"/>
</dbReference>
<evidence type="ECO:0000256" key="2">
    <source>
        <dbReference type="ARBA" id="ARBA00006375"/>
    </source>
</evidence>
<keyword evidence="5" id="KW-0677">Repeat</keyword>
<evidence type="ECO:0000256" key="1">
    <source>
        <dbReference type="ARBA" id="ARBA00004141"/>
    </source>
</evidence>
<dbReference type="Pfam" id="PF00153">
    <property type="entry name" value="Mito_carr"/>
    <property type="match status" value="3"/>
</dbReference>
<accession>A0A9W6ZYS4</accession>
<evidence type="ECO:0000256" key="8">
    <source>
        <dbReference type="PROSITE-ProRule" id="PRU00282"/>
    </source>
</evidence>
<dbReference type="PANTHER" id="PTHR45683">
    <property type="entry name" value="MITOCHONDRIAL NICOTINAMIDE ADENINE DINUCLEOTIDE TRANSPORTER 1-RELATED-RELATED"/>
    <property type="match status" value="1"/>
</dbReference>
<feature type="transmembrane region" description="Helical" evidence="10">
    <location>
        <begin position="12"/>
        <end position="31"/>
    </location>
</feature>
<dbReference type="Proteomes" id="UP001165122">
    <property type="component" value="Unassembled WGS sequence"/>
</dbReference>
<keyword evidence="4 8" id="KW-0812">Transmembrane</keyword>
<gene>
    <name evidence="11" type="ORF">TrLO_g3446</name>
</gene>
<dbReference type="GO" id="GO:0016020">
    <property type="term" value="C:membrane"/>
    <property type="evidence" value="ECO:0007669"/>
    <property type="project" value="UniProtKB-SubCell"/>
</dbReference>
<protein>
    <recommendedName>
        <fullName evidence="13">Mitochondrial carrier</fullName>
    </recommendedName>
</protein>
<evidence type="ECO:0008006" key="13">
    <source>
        <dbReference type="Google" id="ProtNLM"/>
    </source>
</evidence>
<feature type="repeat" description="Solcar" evidence="8">
    <location>
        <begin position="122"/>
        <end position="214"/>
    </location>
</feature>
<dbReference type="PROSITE" id="PS50920">
    <property type="entry name" value="SOLCAR"/>
    <property type="match status" value="3"/>
</dbReference>
<feature type="repeat" description="Solcar" evidence="8">
    <location>
        <begin position="236"/>
        <end position="343"/>
    </location>
</feature>
<evidence type="ECO:0000256" key="4">
    <source>
        <dbReference type="ARBA" id="ARBA00022692"/>
    </source>
</evidence>
<comment type="similarity">
    <text evidence="2 9">Belongs to the mitochondrial carrier (TC 2.A.29) family.</text>
</comment>
<evidence type="ECO:0000256" key="3">
    <source>
        <dbReference type="ARBA" id="ARBA00022448"/>
    </source>
</evidence>
<dbReference type="EMBL" id="BRXW01000492">
    <property type="protein sequence ID" value="GMH59797.1"/>
    <property type="molecule type" value="Genomic_DNA"/>
</dbReference>
<organism evidence="11 12">
    <name type="scientific">Triparma laevis f. longispina</name>
    <dbReference type="NCBI Taxonomy" id="1714387"/>
    <lineage>
        <taxon>Eukaryota</taxon>
        <taxon>Sar</taxon>
        <taxon>Stramenopiles</taxon>
        <taxon>Ochrophyta</taxon>
        <taxon>Bolidophyceae</taxon>
        <taxon>Parmales</taxon>
        <taxon>Triparmaceae</taxon>
        <taxon>Triparma</taxon>
    </lineage>
</organism>
<dbReference type="InterPro" id="IPR044712">
    <property type="entry name" value="SLC25A32-like"/>
</dbReference>
<evidence type="ECO:0000256" key="9">
    <source>
        <dbReference type="RuleBase" id="RU000488"/>
    </source>
</evidence>
<comment type="caution">
    <text evidence="11">The sequence shown here is derived from an EMBL/GenBank/DDBJ whole genome shotgun (WGS) entry which is preliminary data.</text>
</comment>
<feature type="repeat" description="Solcar" evidence="8">
    <location>
        <begin position="8"/>
        <end position="105"/>
    </location>
</feature>
<keyword evidence="12" id="KW-1185">Reference proteome</keyword>
<dbReference type="AlphaFoldDB" id="A0A9W6ZYS4"/>
<evidence type="ECO:0000313" key="11">
    <source>
        <dbReference type="EMBL" id="GMH59797.1"/>
    </source>
</evidence>
<evidence type="ECO:0000256" key="10">
    <source>
        <dbReference type="SAM" id="Phobius"/>
    </source>
</evidence>
<name>A0A9W6ZYS4_9STRA</name>
<feature type="transmembrane region" description="Helical" evidence="10">
    <location>
        <begin position="77"/>
        <end position="98"/>
    </location>
</feature>
<reference evidence="12" key="1">
    <citation type="journal article" date="2023" name="Commun. Biol.">
        <title>Genome analysis of Parmales, the sister group of diatoms, reveals the evolutionary specialization of diatoms from phago-mixotrophs to photoautotrophs.</title>
        <authorList>
            <person name="Ban H."/>
            <person name="Sato S."/>
            <person name="Yoshikawa S."/>
            <person name="Yamada K."/>
            <person name="Nakamura Y."/>
            <person name="Ichinomiya M."/>
            <person name="Sato N."/>
            <person name="Blanc-Mathieu R."/>
            <person name="Endo H."/>
            <person name="Kuwata A."/>
            <person name="Ogata H."/>
        </authorList>
    </citation>
    <scope>NUCLEOTIDE SEQUENCE [LARGE SCALE GENOMIC DNA]</scope>
    <source>
        <strain evidence="12">NIES 3700</strain>
    </source>
</reference>
<evidence type="ECO:0000256" key="6">
    <source>
        <dbReference type="ARBA" id="ARBA00022989"/>
    </source>
</evidence>
<evidence type="ECO:0000256" key="7">
    <source>
        <dbReference type="ARBA" id="ARBA00023136"/>
    </source>
</evidence>
<dbReference type="OrthoDB" id="428293at2759"/>
<dbReference type="InterPro" id="IPR023395">
    <property type="entry name" value="MCP_dom_sf"/>
</dbReference>
<keyword evidence="6 10" id="KW-1133">Transmembrane helix</keyword>
<dbReference type="SUPFAM" id="SSF103506">
    <property type="entry name" value="Mitochondrial carrier"/>
    <property type="match status" value="1"/>
</dbReference>
<dbReference type="InterPro" id="IPR018108">
    <property type="entry name" value="MCP_transmembrane"/>
</dbReference>
<keyword evidence="3 9" id="KW-0813">Transport</keyword>
<sequence>MSSPFPPSSSLTPFYAGLLAGCTSTALLYPLELIKVRMQVNESYSARGLSSQFYTEFKTLLRIGGGRKAGIMRFRGLYNGLFPSLIGNGVSWGGYFYVYEKTKSFLLSTKPTDLPNHPPPNLTTPEYMAAAAASGAFMVMCTNPIWLIKTRIQLQIPSEGGKGGERNYTGVVDAGIQIIKNEGFLALYKGVVPALALVSHGVVQFSVYENLKKAFPSYASKKKSTDKNLPPTLRLIDSIGYLSFGACSKIIASTITYPVQVVKSRLQQRQDHAFEIVRTKEGIMEGGELKKVRRNYSSVLGTVKSIYRGEGVTGFFKGSIANGVRVAPNAAVTFLVYEGVCDFCR</sequence>
<proteinExistence type="inferred from homology"/>
<feature type="transmembrane region" description="Helical" evidence="10">
    <location>
        <begin position="127"/>
        <end position="148"/>
    </location>
</feature>